<feature type="chain" id="PRO_5002745520" evidence="3">
    <location>
        <begin position="20"/>
        <end position="143"/>
    </location>
</feature>
<evidence type="ECO:0000313" key="5">
    <source>
        <dbReference type="Proteomes" id="UP000001357"/>
    </source>
</evidence>
<dbReference type="PANTHER" id="PTHR11240">
    <property type="entry name" value="RIBONUCLEASE T2"/>
    <property type="match status" value="1"/>
</dbReference>
<dbReference type="Proteomes" id="UP000001357">
    <property type="component" value="Unassembled WGS sequence"/>
</dbReference>
<gene>
    <name evidence="4" type="ORF">MONBRDRAFT_29788</name>
</gene>
<keyword evidence="5" id="KW-1185">Reference proteome</keyword>
<organism evidence="4 5">
    <name type="scientific">Monosiga brevicollis</name>
    <name type="common">Choanoflagellate</name>
    <dbReference type="NCBI Taxonomy" id="81824"/>
    <lineage>
        <taxon>Eukaryota</taxon>
        <taxon>Choanoflagellata</taxon>
        <taxon>Craspedida</taxon>
        <taxon>Salpingoecidae</taxon>
        <taxon>Monosiga</taxon>
    </lineage>
</organism>
<dbReference type="InterPro" id="IPR036430">
    <property type="entry name" value="RNase_T2-like_sf"/>
</dbReference>
<dbReference type="GO" id="GO:0006401">
    <property type="term" value="P:RNA catabolic process"/>
    <property type="evidence" value="ECO:0007669"/>
    <property type="project" value="UniProtKB-ARBA"/>
</dbReference>
<dbReference type="PROSITE" id="PS00531">
    <property type="entry name" value="RNASE_T2_2"/>
    <property type="match status" value="1"/>
</dbReference>
<evidence type="ECO:0000256" key="1">
    <source>
        <dbReference type="ARBA" id="ARBA00007469"/>
    </source>
</evidence>
<accession>A9VC45</accession>
<proteinExistence type="inferred from homology"/>
<reference evidence="4 5" key="1">
    <citation type="journal article" date="2008" name="Nature">
        <title>The genome of the choanoflagellate Monosiga brevicollis and the origin of metazoans.</title>
        <authorList>
            <consortium name="JGI Sequencing"/>
            <person name="King N."/>
            <person name="Westbrook M.J."/>
            <person name="Young S.L."/>
            <person name="Kuo A."/>
            <person name="Abedin M."/>
            <person name="Chapman J."/>
            <person name="Fairclough S."/>
            <person name="Hellsten U."/>
            <person name="Isogai Y."/>
            <person name="Letunic I."/>
            <person name="Marr M."/>
            <person name="Pincus D."/>
            <person name="Putnam N."/>
            <person name="Rokas A."/>
            <person name="Wright K.J."/>
            <person name="Zuzow R."/>
            <person name="Dirks W."/>
            <person name="Good M."/>
            <person name="Goodstein D."/>
            <person name="Lemons D."/>
            <person name="Li W."/>
            <person name="Lyons J.B."/>
            <person name="Morris A."/>
            <person name="Nichols S."/>
            <person name="Richter D.J."/>
            <person name="Salamov A."/>
            <person name="Bork P."/>
            <person name="Lim W.A."/>
            <person name="Manning G."/>
            <person name="Miller W.T."/>
            <person name="McGinnis W."/>
            <person name="Shapiro H."/>
            <person name="Tjian R."/>
            <person name="Grigoriev I.V."/>
            <person name="Rokhsar D."/>
        </authorList>
    </citation>
    <scope>NUCLEOTIDE SEQUENCE [LARGE SCALE GENOMIC DNA]</scope>
    <source>
        <strain evidence="5">MX1 / ATCC 50154</strain>
    </source>
</reference>
<dbReference type="GeneID" id="5895557"/>
<evidence type="ECO:0000256" key="3">
    <source>
        <dbReference type="SAM" id="SignalP"/>
    </source>
</evidence>
<sequence length="143" mass="15882">MAAGRLALCVLALVAAVAASSDDYYLLRLQVCDGQLTIHGLWPQWAQECNGSAFDVNLLKPIRTQMESDWPSCVGNNGNEDFWAHEWSKHGTCTGLVELKYFETALNLYSEVVSNGQTDNCFDKSFNKIDCPNSSNGLKKIRM</sequence>
<dbReference type="KEGG" id="mbr:MONBRDRAFT_29788"/>
<dbReference type="Gene3D" id="3.90.730.10">
    <property type="entry name" value="Ribonuclease T2-like"/>
    <property type="match status" value="1"/>
</dbReference>
<dbReference type="AlphaFoldDB" id="A9VC45"/>
<dbReference type="RefSeq" id="XP_001750300.1">
    <property type="nucleotide sequence ID" value="XM_001750248.1"/>
</dbReference>
<protein>
    <submittedName>
        <fullName evidence="4">Uncharacterized protein</fullName>
    </submittedName>
</protein>
<name>A9VC45_MONBE</name>
<dbReference type="PROSITE" id="PS00530">
    <property type="entry name" value="RNASE_T2_1"/>
    <property type="match status" value="1"/>
</dbReference>
<dbReference type="InterPro" id="IPR033130">
    <property type="entry name" value="RNase_T2_His_AS_2"/>
</dbReference>
<dbReference type="SUPFAM" id="SSF55895">
    <property type="entry name" value="Ribonuclease Rh-like"/>
    <property type="match status" value="1"/>
</dbReference>
<dbReference type="GO" id="GO:0033897">
    <property type="term" value="F:ribonuclease T2 activity"/>
    <property type="evidence" value="ECO:0007669"/>
    <property type="project" value="InterPro"/>
</dbReference>
<dbReference type="InParanoid" id="A9VC45"/>
<comment type="similarity">
    <text evidence="1 2">Belongs to the RNase T2 family.</text>
</comment>
<evidence type="ECO:0000256" key="2">
    <source>
        <dbReference type="RuleBase" id="RU004328"/>
    </source>
</evidence>
<dbReference type="eggNOG" id="KOG1642">
    <property type="taxonomic scope" value="Eukaryota"/>
</dbReference>
<dbReference type="PANTHER" id="PTHR11240:SF22">
    <property type="entry name" value="RIBONUCLEASE T2"/>
    <property type="match status" value="1"/>
</dbReference>
<feature type="signal peptide" evidence="3">
    <location>
        <begin position="1"/>
        <end position="19"/>
    </location>
</feature>
<dbReference type="EMBL" id="CH991579">
    <property type="protein sequence ID" value="EDQ84959.1"/>
    <property type="molecule type" value="Genomic_DNA"/>
</dbReference>
<dbReference type="InterPro" id="IPR001568">
    <property type="entry name" value="RNase_T2-like"/>
</dbReference>
<keyword evidence="3" id="KW-0732">Signal</keyword>
<evidence type="ECO:0000313" key="4">
    <source>
        <dbReference type="EMBL" id="EDQ84959.1"/>
    </source>
</evidence>
<dbReference type="GO" id="GO:0003723">
    <property type="term" value="F:RNA binding"/>
    <property type="evidence" value="ECO:0007669"/>
    <property type="project" value="InterPro"/>
</dbReference>
<dbReference type="InterPro" id="IPR018188">
    <property type="entry name" value="RNase_T2_His_AS_1"/>
</dbReference>
<dbReference type="Pfam" id="PF00445">
    <property type="entry name" value="Ribonuclease_T2"/>
    <property type="match status" value="1"/>
</dbReference>